<name>D1CD38_THET1</name>
<dbReference type="OrthoDB" id="3817765at2"/>
<gene>
    <name evidence="1" type="ordered locus">Tter_1797</name>
</gene>
<dbReference type="EMBL" id="CP001825">
    <property type="protein sequence ID" value="ACZ42703.1"/>
    <property type="molecule type" value="Genomic_DNA"/>
</dbReference>
<dbReference type="HOGENOM" id="CLU_1336674_0_0_0"/>
<evidence type="ECO:0000313" key="1">
    <source>
        <dbReference type="EMBL" id="ACZ42703.1"/>
    </source>
</evidence>
<protein>
    <submittedName>
        <fullName evidence="1">Uncharacterized protein</fullName>
    </submittedName>
</protein>
<dbReference type="eggNOG" id="ENOG5030SZ1">
    <property type="taxonomic scope" value="Bacteria"/>
</dbReference>
<dbReference type="Proteomes" id="UP000000323">
    <property type="component" value="Chromosome 1"/>
</dbReference>
<evidence type="ECO:0000313" key="2">
    <source>
        <dbReference type="Proteomes" id="UP000000323"/>
    </source>
</evidence>
<organism evidence="1 2">
    <name type="scientific">Thermobaculum terrenum (strain ATCC BAA-798 / CCMEE 7001 / YNP1)</name>
    <dbReference type="NCBI Taxonomy" id="525904"/>
    <lineage>
        <taxon>Bacteria</taxon>
        <taxon>Bacillati</taxon>
        <taxon>Chloroflexota</taxon>
        <taxon>Chloroflexia</taxon>
        <taxon>Candidatus Thermobaculales</taxon>
        <taxon>Candidatus Thermobaculaceae</taxon>
        <taxon>Thermobaculum</taxon>
    </lineage>
</organism>
<dbReference type="AlphaFoldDB" id="D1CD38"/>
<dbReference type="STRING" id="525904.Tter_1797"/>
<sequence length="182" mass="22117">MAERQPPRFTGVNTYIDPYGRFHFRHSWEWEQFELDDNRDGVMFVPDTKDMNTWFAVWITELKDQHVVAEDLDILREGLEEGLEQLEDCKVEQSSEDVMGNLIKFERIFTFKENGQTRKRKQWVLYVDRWMIVVIFQGSTEEEYKYWLAMANYSFATFNLPEELWFMTDRDLAGYWKEYTKK</sequence>
<dbReference type="RefSeq" id="WP_012875735.1">
    <property type="nucleotide sequence ID" value="NC_013525.1"/>
</dbReference>
<proteinExistence type="predicted"/>
<accession>D1CD38</accession>
<dbReference type="KEGG" id="ttr:Tter_1797"/>
<reference evidence="2" key="1">
    <citation type="journal article" date="2010" name="Stand. Genomic Sci.">
        <title>Complete genome sequence of 'Thermobaculum terrenum' type strain (YNP1).</title>
        <authorList>
            <person name="Kiss H."/>
            <person name="Cleland D."/>
            <person name="Lapidus A."/>
            <person name="Lucas S."/>
            <person name="Glavina Del Rio T."/>
            <person name="Nolan M."/>
            <person name="Tice H."/>
            <person name="Han C."/>
            <person name="Goodwin L."/>
            <person name="Pitluck S."/>
            <person name="Liolios K."/>
            <person name="Ivanova N."/>
            <person name="Mavromatis K."/>
            <person name="Ovchinnikova G."/>
            <person name="Pati A."/>
            <person name="Chen A."/>
            <person name="Palaniappan K."/>
            <person name="Land M."/>
            <person name="Hauser L."/>
            <person name="Chang Y."/>
            <person name="Jeffries C."/>
            <person name="Lu M."/>
            <person name="Brettin T."/>
            <person name="Detter J."/>
            <person name="Goker M."/>
            <person name="Tindall B."/>
            <person name="Beck B."/>
            <person name="McDermott T."/>
            <person name="Woyke T."/>
            <person name="Bristow J."/>
            <person name="Eisen J."/>
            <person name="Markowitz V."/>
            <person name="Hugenholtz P."/>
            <person name="Kyrpides N."/>
            <person name="Klenk H."/>
            <person name="Cheng J."/>
        </authorList>
    </citation>
    <scope>NUCLEOTIDE SEQUENCE [LARGE SCALE GENOMIC DNA]</scope>
    <source>
        <strain evidence="2">ATCC BAA-798 / YNP1</strain>
    </source>
</reference>
<keyword evidence="2" id="KW-1185">Reference proteome</keyword>